<protein>
    <submittedName>
        <fullName evidence="2">Uncharacterized protein</fullName>
    </submittedName>
</protein>
<name>A0A1L6ZFU3_BACIA</name>
<gene>
    <name evidence="2" type="ORF">BSA145_05170</name>
</gene>
<dbReference type="EMBL" id="CP015607">
    <property type="protein sequence ID" value="APT45366.1"/>
    <property type="molecule type" value="Genomic_DNA"/>
</dbReference>
<proteinExistence type="predicted"/>
<evidence type="ECO:0000313" key="2">
    <source>
        <dbReference type="EMBL" id="APT45366.1"/>
    </source>
</evidence>
<accession>A0A1L6ZFU3</accession>
<feature type="coiled-coil region" evidence="1">
    <location>
        <begin position="19"/>
        <end position="76"/>
    </location>
</feature>
<dbReference type="AlphaFoldDB" id="A0A1L6ZFU3"/>
<dbReference type="Proteomes" id="UP000185426">
    <property type="component" value="Chromosome"/>
</dbReference>
<keyword evidence="1" id="KW-0175">Coiled coil</keyword>
<organism evidence="2 3">
    <name type="scientific">Bacillus safensis</name>
    <dbReference type="NCBI Taxonomy" id="561879"/>
    <lineage>
        <taxon>Bacteria</taxon>
        <taxon>Bacillati</taxon>
        <taxon>Bacillota</taxon>
        <taxon>Bacilli</taxon>
        <taxon>Bacillales</taxon>
        <taxon>Bacillaceae</taxon>
        <taxon>Bacillus</taxon>
    </lineage>
</organism>
<reference evidence="2 3" key="1">
    <citation type="submission" date="2016-05" db="EMBL/GenBank/DDBJ databases">
        <title>Complete Genome and Methylome Analysis of Psychrotrophic Bacterial Isolates from Antarctic Lake Untersee.</title>
        <authorList>
            <person name="Fomenkov A."/>
            <person name="Akimov V.N."/>
            <person name="Vasilyeva L.V."/>
            <person name="Andersen D."/>
            <person name="Vincze T."/>
            <person name="Roberts R.J."/>
        </authorList>
    </citation>
    <scope>NUCLEOTIDE SEQUENCE [LARGE SCALE GENOMIC DNA]</scope>
    <source>
        <strain evidence="2 3">U14-5</strain>
    </source>
</reference>
<sequence length="124" mass="14709">MNSIMKIDEMTLTEKNKLYINQKREIDRLNKVIEDLEKQLSVRNENDEQSLISTFLKKYSSKISEQQIEAKQLYQEYEKWVKSLLLGKRNFYNVVATYGYEFKRGKGNKLFVKGEENAPKTNLC</sequence>
<evidence type="ECO:0000256" key="1">
    <source>
        <dbReference type="SAM" id="Coils"/>
    </source>
</evidence>
<evidence type="ECO:0000313" key="3">
    <source>
        <dbReference type="Proteomes" id="UP000185426"/>
    </source>
</evidence>
<dbReference type="RefSeq" id="WP_075621823.1">
    <property type="nucleotide sequence ID" value="NZ_CP015607.1"/>
</dbReference>